<evidence type="ECO:0000313" key="3">
    <source>
        <dbReference type="Proteomes" id="UP000324222"/>
    </source>
</evidence>
<accession>A0A5B7G5Y6</accession>
<gene>
    <name evidence="2" type="ORF">E2C01_046745</name>
</gene>
<keyword evidence="1" id="KW-0472">Membrane</keyword>
<dbReference type="EMBL" id="VSRR010011209">
    <property type="protein sequence ID" value="MPC52866.1"/>
    <property type="molecule type" value="Genomic_DNA"/>
</dbReference>
<keyword evidence="1" id="KW-0812">Transmembrane</keyword>
<evidence type="ECO:0000256" key="1">
    <source>
        <dbReference type="SAM" id="Phobius"/>
    </source>
</evidence>
<dbReference type="AlphaFoldDB" id="A0A5B7G5Y6"/>
<proteinExistence type="predicted"/>
<evidence type="ECO:0000313" key="2">
    <source>
        <dbReference type="EMBL" id="MPC52866.1"/>
    </source>
</evidence>
<dbReference type="Proteomes" id="UP000324222">
    <property type="component" value="Unassembled WGS sequence"/>
</dbReference>
<organism evidence="2 3">
    <name type="scientific">Portunus trituberculatus</name>
    <name type="common">Swimming crab</name>
    <name type="synonym">Neptunus trituberculatus</name>
    <dbReference type="NCBI Taxonomy" id="210409"/>
    <lineage>
        <taxon>Eukaryota</taxon>
        <taxon>Metazoa</taxon>
        <taxon>Ecdysozoa</taxon>
        <taxon>Arthropoda</taxon>
        <taxon>Crustacea</taxon>
        <taxon>Multicrustacea</taxon>
        <taxon>Malacostraca</taxon>
        <taxon>Eumalacostraca</taxon>
        <taxon>Eucarida</taxon>
        <taxon>Decapoda</taxon>
        <taxon>Pleocyemata</taxon>
        <taxon>Brachyura</taxon>
        <taxon>Eubrachyura</taxon>
        <taxon>Portunoidea</taxon>
        <taxon>Portunidae</taxon>
        <taxon>Portuninae</taxon>
        <taxon>Portunus</taxon>
    </lineage>
</organism>
<keyword evidence="1" id="KW-1133">Transmembrane helix</keyword>
<comment type="caution">
    <text evidence="2">The sequence shown here is derived from an EMBL/GenBank/DDBJ whole genome shotgun (WGS) entry which is preliminary data.</text>
</comment>
<protein>
    <submittedName>
        <fullName evidence="2">Uncharacterized protein</fullName>
    </submittedName>
</protein>
<name>A0A5B7G5Y6_PORTR</name>
<sequence>MPNIILPLPYVMVVMSAVVVVVVVRGCCGGSCWKKGEVHRGVHGERFFNWLDATADNGEEDKENNEGKKE</sequence>
<feature type="transmembrane region" description="Helical" evidence="1">
    <location>
        <begin position="6"/>
        <end position="24"/>
    </location>
</feature>
<reference evidence="2 3" key="1">
    <citation type="submission" date="2019-05" db="EMBL/GenBank/DDBJ databases">
        <title>Another draft genome of Portunus trituberculatus and its Hox gene families provides insights of decapod evolution.</title>
        <authorList>
            <person name="Jeong J.-H."/>
            <person name="Song I."/>
            <person name="Kim S."/>
            <person name="Choi T."/>
            <person name="Kim D."/>
            <person name="Ryu S."/>
            <person name="Kim W."/>
        </authorList>
    </citation>
    <scope>NUCLEOTIDE SEQUENCE [LARGE SCALE GENOMIC DNA]</scope>
    <source>
        <tissue evidence="2">Muscle</tissue>
    </source>
</reference>
<keyword evidence="3" id="KW-1185">Reference proteome</keyword>